<feature type="region of interest" description="Disordered" evidence="1">
    <location>
        <begin position="588"/>
        <end position="609"/>
    </location>
</feature>
<feature type="compositionally biased region" description="Polar residues" evidence="1">
    <location>
        <begin position="39"/>
        <end position="48"/>
    </location>
</feature>
<reference evidence="2" key="1">
    <citation type="journal article" date="2017" name="Parasit. Vectors">
        <title>Sialotranscriptomics of Rhipicephalus zambeziensis reveals intricate expression profiles of secretory proteins and suggests tight temporal transcriptional regulation during blood-feeding.</title>
        <authorList>
            <person name="de Castro M.H."/>
            <person name="de Klerk D."/>
            <person name="Pienaar R."/>
            <person name="Rees D.J.G."/>
            <person name="Mans B.J."/>
        </authorList>
    </citation>
    <scope>NUCLEOTIDE SEQUENCE</scope>
    <source>
        <tissue evidence="2">Salivary glands</tissue>
    </source>
</reference>
<evidence type="ECO:0000313" key="2">
    <source>
        <dbReference type="EMBL" id="MAA16428.1"/>
    </source>
</evidence>
<dbReference type="EMBL" id="GFPF01005282">
    <property type="protein sequence ID" value="MAA16428.1"/>
    <property type="molecule type" value="Transcribed_RNA"/>
</dbReference>
<feature type="compositionally biased region" description="Polar residues" evidence="1">
    <location>
        <begin position="382"/>
        <end position="419"/>
    </location>
</feature>
<sequence length="875" mass="86619">MNELESALRQPGLVGHGSTMPTRLTNVTSTHQHTTSSSDNASHTTVTPNEREGSIVSGGGREDRTGLDTRGRHSIDTRGNIAAGSSRNTEPAVTGVSSGFGEETVGSPSTSTLHTGHARIPGEVTRSRRGQTDVDRSTRIGVRVTSGLGFGEATDWAPSTGTLRPSLARITGGVSESATGNIHDGISGNTRVSVPSGSPGVNDVTVGAPSAAMLHPGSGSIASIVTESSRGNIHAGSSGNTGAAITSGSTGVIEAASTTPSFDTLRRGPATTVAWVVPPAEQNMRNTGVAVTTDSSGVVPTVGAPSAGTLRLSPTRTVGNVLESETVNAHTSGNTGILSSGTSEGSPRSISQPEGVVLRPGHANKPVITDFANGMATGLGDTRSTGSAGSNTVHISTPSAGTPSANAEASLNNGENIPTNAAGSGAPGSTPPAAAVQGHTYFRSGSRNSGPHLNSEGTRLTDSGTLRQFVPPGGTMVHGGSPGEVVTRGAVRTVTASTGIAANGPEATASMISRGSPFPGTIAGSPAVVSPVSEEHNRSSFIAQGASVNSNIDTGIGNSVSAPATRRIHNPVDAVPLIYGTRINTAALSGNTSPSSSTSTGGESSLGTNAFRMLDTSGRSSVVFGRTPSVAVDLPRSTGTRAEGSPAVAIGNVLPPLNEGASLASMLSAALGLHAERAARRVAVPVRSNGNPEQNAAGAVNSESSVSTVIRSAPGSHGVIPTAGTLDRVGVSTGGGAAVNNRGTIATAGAASPVSLITESIGGIPTGASESTSGSIGGTTLLDRVSTVHSGTAGLGNILGSISAPSSGTAHTRTRGATDLYSAMTSDAMPVGAEALIRALTVSGSNGETAMSLRPQGAQPSLAGTETTTAALLHE</sequence>
<name>A0A224YFE2_9ACAR</name>
<feature type="compositionally biased region" description="Basic and acidic residues" evidence="1">
    <location>
        <begin position="60"/>
        <end position="76"/>
    </location>
</feature>
<feature type="region of interest" description="Disordered" evidence="1">
    <location>
        <begin position="175"/>
        <end position="209"/>
    </location>
</feature>
<feature type="region of interest" description="Disordered" evidence="1">
    <location>
        <begin position="847"/>
        <end position="867"/>
    </location>
</feature>
<feature type="region of interest" description="Disordered" evidence="1">
    <location>
        <begin position="375"/>
        <end position="463"/>
    </location>
</feature>
<protein>
    <submittedName>
        <fullName evidence="2">TIL domain containing protein</fullName>
    </submittedName>
</protein>
<organism evidence="2">
    <name type="scientific">Rhipicephalus zambeziensis</name>
    <dbReference type="NCBI Taxonomy" id="60191"/>
    <lineage>
        <taxon>Eukaryota</taxon>
        <taxon>Metazoa</taxon>
        <taxon>Ecdysozoa</taxon>
        <taxon>Arthropoda</taxon>
        <taxon>Chelicerata</taxon>
        <taxon>Arachnida</taxon>
        <taxon>Acari</taxon>
        <taxon>Parasitiformes</taxon>
        <taxon>Ixodida</taxon>
        <taxon>Ixodoidea</taxon>
        <taxon>Ixodidae</taxon>
        <taxon>Rhipicephalinae</taxon>
        <taxon>Rhipicephalus</taxon>
        <taxon>Rhipicephalus</taxon>
    </lineage>
</organism>
<feature type="compositionally biased region" description="Low complexity" evidence="1">
    <location>
        <begin position="28"/>
        <end position="38"/>
    </location>
</feature>
<dbReference type="AlphaFoldDB" id="A0A224YFE2"/>
<evidence type="ECO:0000256" key="1">
    <source>
        <dbReference type="SAM" id="MobiDB-lite"/>
    </source>
</evidence>
<feature type="region of interest" description="Disordered" evidence="1">
    <location>
        <begin position="1"/>
        <end position="136"/>
    </location>
</feature>
<proteinExistence type="predicted"/>
<feature type="compositionally biased region" description="Polar residues" evidence="1">
    <location>
        <begin position="443"/>
        <end position="463"/>
    </location>
</feature>
<feature type="compositionally biased region" description="Polar residues" evidence="1">
    <location>
        <begin position="83"/>
        <end position="97"/>
    </location>
</feature>
<feature type="region of interest" description="Disordered" evidence="1">
    <location>
        <begin position="327"/>
        <end position="356"/>
    </location>
</feature>
<feature type="compositionally biased region" description="Low complexity" evidence="1">
    <location>
        <begin position="421"/>
        <end position="435"/>
    </location>
</feature>
<feature type="compositionally biased region" description="Low complexity" evidence="1">
    <location>
        <begin position="589"/>
        <end position="608"/>
    </location>
</feature>
<feature type="compositionally biased region" description="Polar residues" evidence="1">
    <location>
        <begin position="187"/>
        <end position="196"/>
    </location>
</feature>
<feature type="compositionally biased region" description="Polar residues" evidence="1">
    <location>
        <begin position="327"/>
        <end position="352"/>
    </location>
</feature>
<accession>A0A224YFE2</accession>